<evidence type="ECO:0000313" key="2">
    <source>
        <dbReference type="Proteomes" id="UP000582643"/>
    </source>
</evidence>
<proteinExistence type="predicted"/>
<comment type="caution">
    <text evidence="1">The sequence shown here is derived from an EMBL/GenBank/DDBJ whole genome shotgun (WGS) entry which is preliminary data.</text>
</comment>
<dbReference type="EMBL" id="JACHJY010000009">
    <property type="protein sequence ID" value="MBB4984961.1"/>
    <property type="molecule type" value="Genomic_DNA"/>
</dbReference>
<evidence type="ECO:0000313" key="1">
    <source>
        <dbReference type="EMBL" id="MBB4984961.1"/>
    </source>
</evidence>
<organism evidence="1 2">
    <name type="scientific">Streptomyces nymphaeiformis</name>
    <dbReference type="NCBI Taxonomy" id="2663842"/>
    <lineage>
        <taxon>Bacteria</taxon>
        <taxon>Bacillati</taxon>
        <taxon>Actinomycetota</taxon>
        <taxon>Actinomycetes</taxon>
        <taxon>Kitasatosporales</taxon>
        <taxon>Streptomycetaceae</taxon>
        <taxon>Streptomyces</taxon>
    </lineage>
</organism>
<accession>A0A7W7XF12</accession>
<dbReference type="AlphaFoldDB" id="A0A7W7XF12"/>
<protein>
    <submittedName>
        <fullName evidence="1">Uncharacterized protein</fullName>
    </submittedName>
</protein>
<name>A0A7W7XF12_9ACTN</name>
<dbReference type="Proteomes" id="UP000582643">
    <property type="component" value="Unassembled WGS sequence"/>
</dbReference>
<sequence>MKLMVQIDDTVIPLSQCFWIRADRTGCVFSSSHGDTAMTAADAHKDFTPRQRDRDRELKNGWTIRLVTRGQWDEQAKPCLMATCEHRKQAAA</sequence>
<keyword evidence="2" id="KW-1185">Reference proteome</keyword>
<gene>
    <name evidence="1" type="ORF">GGE06_005911</name>
</gene>
<reference evidence="1 2" key="1">
    <citation type="submission" date="2020-08" db="EMBL/GenBank/DDBJ databases">
        <title>Genomic Encyclopedia of Type Strains, Phase III (KMG-III): the genomes of soil and plant-associated and newly described type strains.</title>
        <authorList>
            <person name="Whitman W."/>
        </authorList>
    </citation>
    <scope>NUCLEOTIDE SEQUENCE [LARGE SCALE GENOMIC DNA]</scope>
    <source>
        <strain evidence="1 2">SFB5A</strain>
    </source>
</reference>
<dbReference type="RefSeq" id="WP_184932191.1">
    <property type="nucleotide sequence ID" value="NZ_JACHJY010000009.1"/>
</dbReference>